<dbReference type="Pfam" id="PF13411">
    <property type="entry name" value="MerR_1"/>
    <property type="match status" value="1"/>
</dbReference>
<name>A0A7W9HKQ3_9PSEU</name>
<dbReference type="AlphaFoldDB" id="A0A7W9HKQ3"/>
<protein>
    <submittedName>
        <fullName evidence="3">DNA-binding transcriptional MerR regulator</fullName>
    </submittedName>
</protein>
<reference evidence="3 4" key="1">
    <citation type="submission" date="2020-08" db="EMBL/GenBank/DDBJ databases">
        <title>Sequencing the genomes of 1000 actinobacteria strains.</title>
        <authorList>
            <person name="Klenk H.-P."/>
        </authorList>
    </citation>
    <scope>NUCLEOTIDE SEQUENCE [LARGE SCALE GENOMIC DNA]</scope>
    <source>
        <strain evidence="3 4">DSM 45486</strain>
    </source>
</reference>
<dbReference type="PROSITE" id="PS50937">
    <property type="entry name" value="HTH_MERR_2"/>
    <property type="match status" value="1"/>
</dbReference>
<evidence type="ECO:0000313" key="3">
    <source>
        <dbReference type="EMBL" id="MBB5804097.1"/>
    </source>
</evidence>
<dbReference type="SMART" id="SM00422">
    <property type="entry name" value="HTH_MERR"/>
    <property type="match status" value="1"/>
</dbReference>
<gene>
    <name evidence="3" type="ORF">F4560_003865</name>
</gene>
<proteinExistence type="predicted"/>
<dbReference type="InterPro" id="IPR009061">
    <property type="entry name" value="DNA-bd_dom_put_sf"/>
</dbReference>
<dbReference type="Proteomes" id="UP000552097">
    <property type="component" value="Unassembled WGS sequence"/>
</dbReference>
<organism evidence="3 4">
    <name type="scientific">Saccharothrix ecbatanensis</name>
    <dbReference type="NCBI Taxonomy" id="1105145"/>
    <lineage>
        <taxon>Bacteria</taxon>
        <taxon>Bacillati</taxon>
        <taxon>Actinomycetota</taxon>
        <taxon>Actinomycetes</taxon>
        <taxon>Pseudonocardiales</taxon>
        <taxon>Pseudonocardiaceae</taxon>
        <taxon>Saccharothrix</taxon>
    </lineage>
</organism>
<evidence type="ECO:0000259" key="2">
    <source>
        <dbReference type="PROSITE" id="PS50937"/>
    </source>
</evidence>
<feature type="domain" description="HTH merR-type" evidence="2">
    <location>
        <begin position="5"/>
        <end position="74"/>
    </location>
</feature>
<dbReference type="GO" id="GO:0003677">
    <property type="term" value="F:DNA binding"/>
    <property type="evidence" value="ECO:0007669"/>
    <property type="project" value="UniProtKB-KW"/>
</dbReference>
<dbReference type="RefSeq" id="WP_184921784.1">
    <property type="nucleotide sequence ID" value="NZ_JACHMO010000001.1"/>
</dbReference>
<dbReference type="Gene3D" id="1.10.1660.10">
    <property type="match status" value="1"/>
</dbReference>
<comment type="caution">
    <text evidence="3">The sequence shown here is derived from an EMBL/GenBank/DDBJ whole genome shotgun (WGS) entry which is preliminary data.</text>
</comment>
<dbReference type="InterPro" id="IPR000551">
    <property type="entry name" value="MerR-type_HTH_dom"/>
</dbReference>
<dbReference type="PANTHER" id="PTHR30204:SF93">
    <property type="entry name" value="HTH MERR-TYPE DOMAIN-CONTAINING PROTEIN"/>
    <property type="match status" value="1"/>
</dbReference>
<accession>A0A7W9HKQ3</accession>
<evidence type="ECO:0000313" key="4">
    <source>
        <dbReference type="Proteomes" id="UP000552097"/>
    </source>
</evidence>
<dbReference type="SUPFAM" id="SSF46955">
    <property type="entry name" value="Putative DNA-binding domain"/>
    <property type="match status" value="1"/>
</dbReference>
<dbReference type="EMBL" id="JACHMO010000001">
    <property type="protein sequence ID" value="MBB5804097.1"/>
    <property type="molecule type" value="Genomic_DNA"/>
</dbReference>
<dbReference type="GO" id="GO:0003700">
    <property type="term" value="F:DNA-binding transcription factor activity"/>
    <property type="evidence" value="ECO:0007669"/>
    <property type="project" value="InterPro"/>
</dbReference>
<evidence type="ECO:0000256" key="1">
    <source>
        <dbReference type="ARBA" id="ARBA00023125"/>
    </source>
</evidence>
<keyword evidence="1 3" id="KW-0238">DNA-binding</keyword>
<dbReference type="PANTHER" id="PTHR30204">
    <property type="entry name" value="REDOX-CYCLING DRUG-SENSING TRANSCRIPTIONAL ACTIVATOR SOXR"/>
    <property type="match status" value="1"/>
</dbReference>
<dbReference type="CDD" id="cd00592">
    <property type="entry name" value="HTH_MerR-like"/>
    <property type="match status" value="1"/>
</dbReference>
<dbReference type="InterPro" id="IPR047057">
    <property type="entry name" value="MerR_fam"/>
</dbReference>
<dbReference type="PRINTS" id="PR00040">
    <property type="entry name" value="HTHMERR"/>
</dbReference>
<sequence>MDGAVFTIGELARRTGLTVKAIRFYSDRGLVPPTGRSPTGYRLYGHDAVARLDLVRTLRELGVDLATIRDVLEHRRTLAEVAAAHVDALAAQIGVLRLRRAVLTVVAEGGTGIEEVGLMSRLSEDGRRRLVGEFLDAAFGDLAGDPGFAGMVRSMTPELPEHPADEQVEAWVSLTRLAQDPDFRACLKRLAEQHVLTRGEGLRPDPAAVVLDEVGPALAARVDPASPEARNVIAAVMERVPHVSREQLAALLETANDTRRDRYLRLLAVVNGWQAPESPAPMFEWFLRALGHESTVSTG</sequence>
<keyword evidence="4" id="KW-1185">Reference proteome</keyword>